<protein>
    <recommendedName>
        <fullName evidence="2">EGF-like domain-containing protein</fullName>
    </recommendedName>
</protein>
<sequence length="486" mass="52118">MDGCEAECIISRDCESHLACFNQHCRDPCPGVCGANARCEVVDHLPMCSCLPGFTGDPFRACKVERPSVPDQNPCMPSPCGPHSICRVMNDRAVCSCSPGYQGTPPYCRPECLVSTECPAHLACINQKCSDPCPGLCGLNAHCQVLNHNPICSCPRQYVGDPFTQCAREEPLTPTTNPCLPSPCGSNADCRVQENHPICTCITGMFGAPPNCRPECIIDQDCASSFACIQRKCLDPCIGSCGFNTNCTVLNHRPMCQCYVDYEGDPFSGCVKTTFPAQLPCDPSPCGANAVCKERNGAGSCTCLPDYTGDPYEGCRPECVQNSDCVHTKACINNKCKDPCVGACGINAQCQVYNHQPSCSCLYGYTGDPLKSCHQPIEPPVPRDTCQPSPCGPYSNCRVIDNHAVCSCQPNYIGSPPSCRPECVVSTDCSPNAACIDQRCKDPCPGTCGVNADCRVINHNPVCICAIGYSGDPFFGCVKEGKFQIF</sequence>
<dbReference type="PANTHER" id="PTHR22963">
    <property type="entry name" value="ENDOGLIN-RELATED"/>
    <property type="match status" value="1"/>
</dbReference>
<dbReference type="PANTHER" id="PTHR22963:SF39">
    <property type="entry name" value="DUMPY"/>
    <property type="match status" value="1"/>
</dbReference>
<name>A0A3L8DDE6_OOCBI</name>
<dbReference type="PROSITE" id="PS01186">
    <property type="entry name" value="EGF_2"/>
    <property type="match status" value="3"/>
</dbReference>
<dbReference type="InterPro" id="IPR000742">
    <property type="entry name" value="EGF"/>
</dbReference>
<proteinExistence type="predicted"/>
<feature type="domain" description="EGF-like" evidence="2">
    <location>
        <begin position="71"/>
        <end position="109"/>
    </location>
</feature>
<dbReference type="AlphaFoldDB" id="A0A3L8DDE6"/>
<dbReference type="EMBL" id="QOIP01000010">
    <property type="protein sequence ID" value="RLU18173.1"/>
    <property type="molecule type" value="Genomic_DNA"/>
</dbReference>
<evidence type="ECO:0000313" key="4">
    <source>
        <dbReference type="Proteomes" id="UP000279307"/>
    </source>
</evidence>
<evidence type="ECO:0000259" key="2">
    <source>
        <dbReference type="PROSITE" id="PS50026"/>
    </source>
</evidence>
<dbReference type="Gene3D" id="2.10.25.10">
    <property type="entry name" value="Laminin"/>
    <property type="match status" value="1"/>
</dbReference>
<keyword evidence="1" id="KW-0245">EGF-like domain</keyword>
<dbReference type="Proteomes" id="UP000279307">
    <property type="component" value="Chromosome 10"/>
</dbReference>
<dbReference type="InterPro" id="IPR048407">
    <property type="entry name" value="Dumpy_DPY"/>
</dbReference>
<evidence type="ECO:0000256" key="1">
    <source>
        <dbReference type="PROSITE-ProRule" id="PRU00076"/>
    </source>
</evidence>
<comment type="caution">
    <text evidence="1">Lacks conserved residue(s) required for the propagation of feature annotation.</text>
</comment>
<accession>A0A3L8DDE6</accession>
<comment type="caution">
    <text evidence="3">The sequence shown here is derived from an EMBL/GenBank/DDBJ whole genome shotgun (WGS) entry which is preliminary data.</text>
</comment>
<keyword evidence="1" id="KW-1015">Disulfide bond</keyword>
<dbReference type="PROSITE" id="PS50026">
    <property type="entry name" value="EGF_3"/>
    <property type="match status" value="5"/>
</dbReference>
<feature type="domain" description="EGF-like" evidence="2">
    <location>
        <begin position="382"/>
        <end position="420"/>
    </location>
</feature>
<dbReference type="SUPFAM" id="SSF90148">
    <property type="entry name" value="DPY module"/>
    <property type="match status" value="5"/>
</dbReference>
<dbReference type="Pfam" id="PF21164">
    <property type="entry name" value="Dumpy_DPY"/>
    <property type="match status" value="5"/>
</dbReference>
<organism evidence="3 4">
    <name type="scientific">Ooceraea biroi</name>
    <name type="common">Clonal raider ant</name>
    <name type="synonym">Cerapachys biroi</name>
    <dbReference type="NCBI Taxonomy" id="2015173"/>
    <lineage>
        <taxon>Eukaryota</taxon>
        <taxon>Metazoa</taxon>
        <taxon>Ecdysozoa</taxon>
        <taxon>Arthropoda</taxon>
        <taxon>Hexapoda</taxon>
        <taxon>Insecta</taxon>
        <taxon>Pterygota</taxon>
        <taxon>Neoptera</taxon>
        <taxon>Endopterygota</taxon>
        <taxon>Hymenoptera</taxon>
        <taxon>Apocrita</taxon>
        <taxon>Aculeata</taxon>
        <taxon>Formicoidea</taxon>
        <taxon>Formicidae</taxon>
        <taxon>Dorylinae</taxon>
        <taxon>Ooceraea</taxon>
    </lineage>
</organism>
<feature type="domain" description="EGF-like" evidence="2">
    <location>
        <begin position="175"/>
        <end position="213"/>
    </location>
</feature>
<dbReference type="SMART" id="SM00181">
    <property type="entry name" value="EGF"/>
    <property type="match status" value="9"/>
</dbReference>
<feature type="domain" description="EGF-like" evidence="2">
    <location>
        <begin position="337"/>
        <end position="374"/>
    </location>
</feature>
<reference evidence="3 4" key="1">
    <citation type="journal article" date="2018" name="Genome Res.">
        <title>The genomic architecture and molecular evolution of ant odorant receptors.</title>
        <authorList>
            <person name="McKenzie S.K."/>
            <person name="Kronauer D.J.C."/>
        </authorList>
    </citation>
    <scope>NUCLEOTIDE SEQUENCE [LARGE SCALE GENOMIC DNA]</scope>
    <source>
        <strain evidence="3">Clonal line C1</strain>
    </source>
</reference>
<feature type="domain" description="EGF-like" evidence="2">
    <location>
        <begin position="277"/>
        <end position="316"/>
    </location>
</feature>
<feature type="disulfide bond" evidence="1">
    <location>
        <begin position="340"/>
        <end position="350"/>
    </location>
</feature>
<evidence type="ECO:0000313" key="3">
    <source>
        <dbReference type="EMBL" id="RLU18173.1"/>
    </source>
</evidence>
<dbReference type="OrthoDB" id="4405280at2759"/>
<gene>
    <name evidence="3" type="ORF">DMN91_010416</name>
</gene>